<dbReference type="PATRIC" id="fig|1229493.5.peg.1128"/>
<evidence type="ECO:0000313" key="2">
    <source>
        <dbReference type="Proteomes" id="UP000031586"/>
    </source>
</evidence>
<organism evidence="1 2">
    <name type="scientific">Vibrio owensii CAIM 1854 = LMG 25443</name>
    <dbReference type="NCBI Taxonomy" id="1229493"/>
    <lineage>
        <taxon>Bacteria</taxon>
        <taxon>Pseudomonadati</taxon>
        <taxon>Pseudomonadota</taxon>
        <taxon>Gammaproteobacteria</taxon>
        <taxon>Vibrionales</taxon>
        <taxon>Vibrionaceae</taxon>
        <taxon>Vibrio</taxon>
    </lineage>
</organism>
<proteinExistence type="predicted"/>
<protein>
    <submittedName>
        <fullName evidence="1">Uncharacterized protein</fullName>
    </submittedName>
</protein>
<dbReference type="Proteomes" id="UP000031586">
    <property type="component" value="Unassembled WGS sequence"/>
</dbReference>
<dbReference type="EMBL" id="JPRD01000015">
    <property type="protein sequence ID" value="KIF53288.1"/>
    <property type="molecule type" value="Genomic_DNA"/>
</dbReference>
<accession>A0A0C1VTQ8</accession>
<sequence length="60" mass="6577">MAKAQQLTIGTKVKYYPIMGESECTEHEVRSEVWQVCGEDVVKISGKAGGVSIDHLVVIQ</sequence>
<dbReference type="AlphaFoldDB" id="A0A0C1VTQ8"/>
<dbReference type="RefSeq" id="WP_020194484.1">
    <property type="nucleotide sequence ID" value="NZ_BAOH01000005.1"/>
</dbReference>
<gene>
    <name evidence="1" type="ORF">H735_10215</name>
</gene>
<comment type="caution">
    <text evidence="1">The sequence shown here is derived from an EMBL/GenBank/DDBJ whole genome shotgun (WGS) entry which is preliminary data.</text>
</comment>
<evidence type="ECO:0000313" key="1">
    <source>
        <dbReference type="EMBL" id="KIF53288.1"/>
    </source>
</evidence>
<name>A0A0C1VTQ8_9VIBR</name>
<reference evidence="1 2" key="1">
    <citation type="submission" date="2014-07" db="EMBL/GenBank/DDBJ databases">
        <title>Unique and conserved regions in Vibrio harveyi and related species in comparison with the shrimp pathogen Vibrio harveyi CAIM 1792.</title>
        <authorList>
            <person name="Espinoza-Valles I."/>
            <person name="Vora G."/>
            <person name="Leekitcharoenphon P."/>
            <person name="Ussery D."/>
            <person name="Hoj L."/>
            <person name="Gomez-Gil B."/>
        </authorList>
    </citation>
    <scope>NUCLEOTIDE SEQUENCE [LARGE SCALE GENOMIC DNA]</scope>
    <source>
        <strain evidence="2">CAIM 1854 / LMG 25443</strain>
    </source>
</reference>